<evidence type="ECO:0000256" key="3">
    <source>
        <dbReference type="ARBA" id="ARBA00022458"/>
    </source>
</evidence>
<dbReference type="GO" id="GO:0005524">
    <property type="term" value="F:ATP binding"/>
    <property type="evidence" value="ECO:0007669"/>
    <property type="project" value="UniProtKB-KW"/>
</dbReference>
<dbReference type="SMART" id="SM00382">
    <property type="entry name" value="AAA"/>
    <property type="match status" value="1"/>
</dbReference>
<feature type="domain" description="ABC transporter" evidence="6">
    <location>
        <begin position="3"/>
        <end position="230"/>
    </location>
</feature>
<dbReference type="InterPro" id="IPR050763">
    <property type="entry name" value="ABC_transporter_ATP-binding"/>
</dbReference>
<dbReference type="Proteomes" id="UP000199642">
    <property type="component" value="Unassembled WGS sequence"/>
</dbReference>
<dbReference type="GO" id="GO:0016887">
    <property type="term" value="F:ATP hydrolysis activity"/>
    <property type="evidence" value="ECO:0007669"/>
    <property type="project" value="InterPro"/>
</dbReference>
<dbReference type="EMBL" id="FOPC01000009">
    <property type="protein sequence ID" value="SFG88117.1"/>
    <property type="molecule type" value="Genomic_DNA"/>
</dbReference>
<sequence>MMLETRKLNKTYGQNIALTDLDLKVPNGIIFGLLGPNGAGKSTFIRIINQIIDADSGQVLIDGMELSPKHISQIGYLPEERGLYKKMKVWDQMLYFARLKGLSKSEAKERIHRWLSKMEMLTWRDKKIEDLSKGMAQKVQFISTILHNPPLLILDEPFSGFDPVNAGIIKDEILELKKQGTTVILSTHRMESVELLCDQVALINQSRKILDGTIRAVKNSFRPEVYSVSLEHLKKDIPAEWSAKVVDGVWSFTLPLSGKSPNQLLGELMTYGEIVRFEELVPSMEEIFIHQVKSMQHG</sequence>
<dbReference type="PROSITE" id="PS00211">
    <property type="entry name" value="ABC_TRANSPORTER_1"/>
    <property type="match status" value="1"/>
</dbReference>
<dbReference type="AlphaFoldDB" id="A0A1I2VIS9"/>
<gene>
    <name evidence="7" type="ORF">SAMN04487988_109187</name>
</gene>
<dbReference type="Gene3D" id="3.40.50.300">
    <property type="entry name" value="P-loop containing nucleotide triphosphate hydrolases"/>
    <property type="match status" value="1"/>
</dbReference>
<dbReference type="Pfam" id="PF00005">
    <property type="entry name" value="ABC_tran"/>
    <property type="match status" value="1"/>
</dbReference>
<dbReference type="InterPro" id="IPR027417">
    <property type="entry name" value="P-loop_NTPase"/>
</dbReference>
<dbReference type="InterPro" id="IPR003439">
    <property type="entry name" value="ABC_transporter-like_ATP-bd"/>
</dbReference>
<evidence type="ECO:0000256" key="1">
    <source>
        <dbReference type="ARBA" id="ARBA00005417"/>
    </source>
</evidence>
<dbReference type="PROSITE" id="PS50893">
    <property type="entry name" value="ABC_TRANSPORTER_2"/>
    <property type="match status" value="1"/>
</dbReference>
<dbReference type="STRING" id="435880.SAMN04487988_109187"/>
<proteinExistence type="inferred from homology"/>
<dbReference type="Pfam" id="PF13732">
    <property type="entry name" value="DrrA1-3_C"/>
    <property type="match status" value="1"/>
</dbReference>
<evidence type="ECO:0000256" key="4">
    <source>
        <dbReference type="ARBA" id="ARBA00022741"/>
    </source>
</evidence>
<protein>
    <submittedName>
        <fullName evidence="7">ABC-2 type transport system ATP-binding protein</fullName>
    </submittedName>
</protein>
<organism evidence="7 8">
    <name type="scientific">Algoriphagus hitonicola</name>
    <dbReference type="NCBI Taxonomy" id="435880"/>
    <lineage>
        <taxon>Bacteria</taxon>
        <taxon>Pseudomonadati</taxon>
        <taxon>Bacteroidota</taxon>
        <taxon>Cytophagia</taxon>
        <taxon>Cytophagales</taxon>
        <taxon>Cyclobacteriaceae</taxon>
        <taxon>Algoriphagus</taxon>
    </lineage>
</organism>
<evidence type="ECO:0000256" key="2">
    <source>
        <dbReference type="ARBA" id="ARBA00022448"/>
    </source>
</evidence>
<keyword evidence="4" id="KW-0547">Nucleotide-binding</keyword>
<keyword evidence="8" id="KW-1185">Reference proteome</keyword>
<evidence type="ECO:0000259" key="6">
    <source>
        <dbReference type="PROSITE" id="PS50893"/>
    </source>
</evidence>
<evidence type="ECO:0000256" key="5">
    <source>
        <dbReference type="ARBA" id="ARBA00022840"/>
    </source>
</evidence>
<dbReference type="PANTHER" id="PTHR42711">
    <property type="entry name" value="ABC TRANSPORTER ATP-BINDING PROTEIN"/>
    <property type="match status" value="1"/>
</dbReference>
<evidence type="ECO:0000313" key="8">
    <source>
        <dbReference type="Proteomes" id="UP000199642"/>
    </source>
</evidence>
<comment type="similarity">
    <text evidence="1">Belongs to the ABC transporter superfamily.</text>
</comment>
<keyword evidence="2" id="KW-0813">Transport</keyword>
<reference evidence="8" key="1">
    <citation type="submission" date="2016-10" db="EMBL/GenBank/DDBJ databases">
        <authorList>
            <person name="Varghese N."/>
            <person name="Submissions S."/>
        </authorList>
    </citation>
    <scope>NUCLEOTIDE SEQUENCE [LARGE SCALE GENOMIC DNA]</scope>
    <source>
        <strain evidence="8">DSM 19315</strain>
    </source>
</reference>
<dbReference type="SUPFAM" id="SSF52540">
    <property type="entry name" value="P-loop containing nucleoside triphosphate hydrolases"/>
    <property type="match status" value="1"/>
</dbReference>
<accession>A0A1I2VIS9</accession>
<dbReference type="InterPro" id="IPR017871">
    <property type="entry name" value="ABC_transporter-like_CS"/>
</dbReference>
<dbReference type="PANTHER" id="PTHR42711:SF5">
    <property type="entry name" value="ABC TRANSPORTER ATP-BINDING PROTEIN NATA"/>
    <property type="match status" value="1"/>
</dbReference>
<dbReference type="InterPro" id="IPR025302">
    <property type="entry name" value="DrrA1/2-like_C"/>
</dbReference>
<keyword evidence="3" id="KW-0536">Nodulation</keyword>
<name>A0A1I2VIS9_9BACT</name>
<keyword evidence="5 7" id="KW-0067">ATP-binding</keyword>
<evidence type="ECO:0000313" key="7">
    <source>
        <dbReference type="EMBL" id="SFG88117.1"/>
    </source>
</evidence>
<dbReference type="InterPro" id="IPR003593">
    <property type="entry name" value="AAA+_ATPase"/>
</dbReference>